<dbReference type="PANTHER" id="PTHR10209">
    <property type="entry name" value="OXIDOREDUCTASE, 2OG-FE II OXYGENASE FAMILY PROTEIN"/>
    <property type="match status" value="1"/>
</dbReference>
<comment type="caution">
    <text evidence="6">The sequence shown here is derived from an EMBL/GenBank/DDBJ whole genome shotgun (WGS) entry which is preliminary data.</text>
</comment>
<feature type="domain" description="Isopenicillin N synthase-like Fe(2+) 2OG dioxygenase" evidence="5">
    <location>
        <begin position="91"/>
        <end position="178"/>
    </location>
</feature>
<dbReference type="Gene3D" id="2.60.120.330">
    <property type="entry name" value="B-lactam Antibiotic, Isopenicillin N Synthase, Chain"/>
    <property type="match status" value="1"/>
</dbReference>
<keyword evidence="4" id="KW-0408">Iron</keyword>
<keyword evidence="3" id="KW-0560">Oxidoreductase</keyword>
<evidence type="ECO:0000256" key="3">
    <source>
        <dbReference type="ARBA" id="ARBA00023002"/>
    </source>
</evidence>
<dbReference type="GO" id="GO:0016491">
    <property type="term" value="F:oxidoreductase activity"/>
    <property type="evidence" value="ECO:0007669"/>
    <property type="project" value="UniProtKB-KW"/>
</dbReference>
<evidence type="ECO:0000259" key="5">
    <source>
        <dbReference type="Pfam" id="PF03171"/>
    </source>
</evidence>
<accession>A0A8H4RHG4</accession>
<evidence type="ECO:0000256" key="2">
    <source>
        <dbReference type="ARBA" id="ARBA00022723"/>
    </source>
</evidence>
<keyword evidence="7" id="KW-1185">Reference proteome</keyword>
<evidence type="ECO:0000313" key="7">
    <source>
        <dbReference type="Proteomes" id="UP000566819"/>
    </source>
</evidence>
<organism evidence="6 7">
    <name type="scientific">Cudoniella acicularis</name>
    <dbReference type="NCBI Taxonomy" id="354080"/>
    <lineage>
        <taxon>Eukaryota</taxon>
        <taxon>Fungi</taxon>
        <taxon>Dikarya</taxon>
        <taxon>Ascomycota</taxon>
        <taxon>Pezizomycotina</taxon>
        <taxon>Leotiomycetes</taxon>
        <taxon>Helotiales</taxon>
        <taxon>Tricladiaceae</taxon>
        <taxon>Cudoniella</taxon>
    </lineage>
</organism>
<dbReference type="OrthoDB" id="288590at2759"/>
<dbReference type="SUPFAM" id="SSF51197">
    <property type="entry name" value="Clavaminate synthase-like"/>
    <property type="match status" value="1"/>
</dbReference>
<gene>
    <name evidence="6" type="ORF">G7Y89_g9434</name>
</gene>
<evidence type="ECO:0000313" key="6">
    <source>
        <dbReference type="EMBL" id="KAF4628719.1"/>
    </source>
</evidence>
<dbReference type="PANTHER" id="PTHR10209:SF881">
    <property type="entry name" value="FI07970P-RELATED"/>
    <property type="match status" value="1"/>
</dbReference>
<sequence>MLKTDGDKVDSTELYNLFQDDVFELGKESTNRNLEPIENIHKECQSFFLHAHKEITEILTHLNKYLGLTPGTLASLYPLDKPSATSVRMLCAHPYPQTSIDDNITFPGHANISFITALFNIAGGLQILPAGCENVNSNWLYVQPQPGCAIINIADALVQLTGGVLRSSLHRVVTPPGKQASVE</sequence>
<dbReference type="EMBL" id="JAAMPI010000772">
    <property type="protein sequence ID" value="KAF4628719.1"/>
    <property type="molecule type" value="Genomic_DNA"/>
</dbReference>
<dbReference type="Proteomes" id="UP000566819">
    <property type="component" value="Unassembled WGS sequence"/>
</dbReference>
<dbReference type="AlphaFoldDB" id="A0A8H4RHG4"/>
<name>A0A8H4RHG4_9HELO</name>
<proteinExistence type="inferred from homology"/>
<comment type="similarity">
    <text evidence="1">Belongs to the iron/ascorbate-dependent oxidoreductase family.</text>
</comment>
<dbReference type="InterPro" id="IPR044861">
    <property type="entry name" value="IPNS-like_FE2OG_OXY"/>
</dbReference>
<evidence type="ECO:0000256" key="1">
    <source>
        <dbReference type="ARBA" id="ARBA00008056"/>
    </source>
</evidence>
<reference evidence="6 7" key="1">
    <citation type="submission" date="2020-03" db="EMBL/GenBank/DDBJ databases">
        <title>Draft Genome Sequence of Cudoniella acicularis.</title>
        <authorList>
            <person name="Buettner E."/>
            <person name="Kellner H."/>
        </authorList>
    </citation>
    <scope>NUCLEOTIDE SEQUENCE [LARGE SCALE GENOMIC DNA]</scope>
    <source>
        <strain evidence="6 7">DSM 108380</strain>
    </source>
</reference>
<keyword evidence="2" id="KW-0479">Metal-binding</keyword>
<dbReference type="GO" id="GO:0046872">
    <property type="term" value="F:metal ion binding"/>
    <property type="evidence" value="ECO:0007669"/>
    <property type="project" value="UniProtKB-KW"/>
</dbReference>
<protein>
    <recommendedName>
        <fullName evidence="5">Isopenicillin N synthase-like Fe(2+) 2OG dioxygenase domain-containing protein</fullName>
    </recommendedName>
</protein>
<evidence type="ECO:0000256" key="4">
    <source>
        <dbReference type="ARBA" id="ARBA00023004"/>
    </source>
</evidence>
<dbReference type="Pfam" id="PF03171">
    <property type="entry name" value="2OG-FeII_Oxy"/>
    <property type="match status" value="1"/>
</dbReference>
<dbReference type="InterPro" id="IPR027443">
    <property type="entry name" value="IPNS-like_sf"/>
</dbReference>